<comment type="caution">
    <text evidence="6">The sequence shown here is derived from an EMBL/GenBank/DDBJ whole genome shotgun (WGS) entry which is preliminary data.</text>
</comment>
<dbReference type="GO" id="GO:0005576">
    <property type="term" value="C:extracellular region"/>
    <property type="evidence" value="ECO:0007669"/>
    <property type="project" value="UniProtKB-SubCell"/>
</dbReference>
<evidence type="ECO:0000256" key="5">
    <source>
        <dbReference type="SAM" id="SignalP"/>
    </source>
</evidence>
<dbReference type="Pfam" id="PF05630">
    <property type="entry name" value="NPP1"/>
    <property type="match status" value="1"/>
</dbReference>
<comment type="subcellular location">
    <subcellularLocation>
        <location evidence="1">Secreted</location>
    </subcellularLocation>
</comment>
<feature type="chain" id="PRO_5043673752" evidence="5">
    <location>
        <begin position="22"/>
        <end position="242"/>
    </location>
</feature>
<dbReference type="InterPro" id="IPR008701">
    <property type="entry name" value="NPP1"/>
</dbReference>
<sequence length="242" mass="27128">MRTGAFLYALLLAALAPAASPQECGKDTLGHNRVEAFDQQDPVTEVEKTAVRLNPTIFVGKGCAPYPAVNYRGQLSEGLKPTGPDDGNCRGSRHGSQVYGRATQYNTKWAFMFAFYSPKIQGKLHNARHDWNIALFWMNHLKEAEKIDVLVLMNYRCGLSQKSKFEPYEMDGDRVKLALGGDDLTLEVTSGNGGRTLPLIMWEQLTDEARNALNCTTWGTDFKMPLVDDEFHSILEKTWHVI</sequence>
<dbReference type="PANTHER" id="PTHR33657">
    <property type="entry name" value="DOMAIN PROTEIN, PUTATIVE (AFU_ORTHOLOGUE AFUA_5G00600)-RELATED"/>
    <property type="match status" value="1"/>
</dbReference>
<keyword evidence="3" id="KW-0964">Secreted</keyword>
<dbReference type="PIRSF" id="PIRSF029958">
    <property type="entry name" value="Necrosis-inducing_protein"/>
    <property type="match status" value="1"/>
</dbReference>
<dbReference type="EMBL" id="CAKLBY020000378">
    <property type="protein sequence ID" value="CAK7947396.1"/>
    <property type="molecule type" value="Genomic_DNA"/>
</dbReference>
<evidence type="ECO:0000256" key="2">
    <source>
        <dbReference type="ARBA" id="ARBA00009520"/>
    </source>
</evidence>
<protein>
    <submittedName>
        <fullName evidence="6">Uncharacterized protein</fullName>
    </submittedName>
</protein>
<dbReference type="AlphaFoldDB" id="A0AAV1VM72"/>
<dbReference type="PANTHER" id="PTHR33657:SF8">
    <property type="entry name" value="DOMAIN PROTEIN, PUTATIVE (AFU_ORTHOLOGUE AFUA_5G00600)-RELATED"/>
    <property type="match status" value="1"/>
</dbReference>
<evidence type="ECO:0000256" key="4">
    <source>
        <dbReference type="ARBA" id="ARBA00023026"/>
    </source>
</evidence>
<evidence type="ECO:0000313" key="7">
    <source>
        <dbReference type="Proteomes" id="UP001162060"/>
    </source>
</evidence>
<accession>A0AAV1VM72</accession>
<gene>
    <name evidence="6" type="ORF">PM001_LOCUS32546</name>
</gene>
<dbReference type="Proteomes" id="UP001162060">
    <property type="component" value="Unassembled WGS sequence"/>
</dbReference>
<proteinExistence type="inferred from homology"/>
<keyword evidence="4" id="KW-0843">Virulence</keyword>
<evidence type="ECO:0000256" key="3">
    <source>
        <dbReference type="ARBA" id="ARBA00022525"/>
    </source>
</evidence>
<organism evidence="6 7">
    <name type="scientific">Peronospora matthiolae</name>
    <dbReference type="NCBI Taxonomy" id="2874970"/>
    <lineage>
        <taxon>Eukaryota</taxon>
        <taxon>Sar</taxon>
        <taxon>Stramenopiles</taxon>
        <taxon>Oomycota</taxon>
        <taxon>Peronosporomycetes</taxon>
        <taxon>Peronosporales</taxon>
        <taxon>Peronosporaceae</taxon>
        <taxon>Peronospora</taxon>
    </lineage>
</organism>
<evidence type="ECO:0000313" key="6">
    <source>
        <dbReference type="EMBL" id="CAK7947396.1"/>
    </source>
</evidence>
<reference evidence="6" key="1">
    <citation type="submission" date="2024-01" db="EMBL/GenBank/DDBJ databases">
        <authorList>
            <person name="Webb A."/>
        </authorList>
    </citation>
    <scope>NUCLEOTIDE SEQUENCE</scope>
    <source>
        <strain evidence="6">Pm1</strain>
    </source>
</reference>
<evidence type="ECO:0000256" key="1">
    <source>
        <dbReference type="ARBA" id="ARBA00004613"/>
    </source>
</evidence>
<name>A0AAV1VM72_9STRA</name>
<keyword evidence="5" id="KW-0732">Signal</keyword>
<feature type="signal peptide" evidence="5">
    <location>
        <begin position="1"/>
        <end position="21"/>
    </location>
</feature>
<comment type="similarity">
    <text evidence="2">Belongs to the Necrosis inducing protein (NPP1) family.</text>
</comment>